<keyword evidence="4 8" id="KW-0028">Amino-acid biosynthesis</keyword>
<organism evidence="10 11">
    <name type="scientific">Emergencia timonensis</name>
    <dbReference type="NCBI Taxonomy" id="1776384"/>
    <lineage>
        <taxon>Bacteria</taxon>
        <taxon>Bacillati</taxon>
        <taxon>Bacillota</taxon>
        <taxon>Clostridia</taxon>
        <taxon>Peptostreptococcales</taxon>
        <taxon>Anaerovoracaceae</taxon>
        <taxon>Emergencia</taxon>
    </lineage>
</organism>
<comment type="pathway">
    <text evidence="1 8">Amino-acid biosynthesis; L-histidine biosynthesis; L-histidine from 5-phospho-alpha-D-ribose 1-diphosphate: step 8/9.</text>
</comment>
<proteinExistence type="inferred from homology"/>
<evidence type="ECO:0000256" key="7">
    <source>
        <dbReference type="ARBA" id="ARBA00049158"/>
    </source>
</evidence>
<evidence type="ECO:0000256" key="4">
    <source>
        <dbReference type="ARBA" id="ARBA00022605"/>
    </source>
</evidence>
<feature type="domain" description="Polymerase/histidinol phosphatase N-terminal" evidence="9">
    <location>
        <begin position="3"/>
        <end position="92"/>
    </location>
</feature>
<dbReference type="Pfam" id="PF02811">
    <property type="entry name" value="PHP"/>
    <property type="match status" value="1"/>
</dbReference>
<gene>
    <name evidence="10" type="ORF">DW099_14200</name>
</gene>
<dbReference type="GO" id="GO:0000105">
    <property type="term" value="P:L-histidine biosynthetic process"/>
    <property type="evidence" value="ECO:0007669"/>
    <property type="project" value="UniProtKB-UniRule"/>
</dbReference>
<evidence type="ECO:0000313" key="10">
    <source>
        <dbReference type="EMBL" id="RHJ85989.1"/>
    </source>
</evidence>
<dbReference type="EMBL" id="QRMS01000004">
    <property type="protein sequence ID" value="RHJ85989.1"/>
    <property type="molecule type" value="Genomic_DNA"/>
</dbReference>
<evidence type="ECO:0000256" key="8">
    <source>
        <dbReference type="RuleBase" id="RU366003"/>
    </source>
</evidence>
<dbReference type="AlphaFoldDB" id="A0A415DYQ7"/>
<evidence type="ECO:0000256" key="3">
    <source>
        <dbReference type="ARBA" id="ARBA00013085"/>
    </source>
</evidence>
<dbReference type="InterPro" id="IPR010140">
    <property type="entry name" value="Histidinol_P_phosphatase_HisJ"/>
</dbReference>
<dbReference type="UniPathway" id="UPA00031">
    <property type="reaction ID" value="UER00013"/>
</dbReference>
<dbReference type="SUPFAM" id="SSF89550">
    <property type="entry name" value="PHP domain-like"/>
    <property type="match status" value="1"/>
</dbReference>
<evidence type="ECO:0000313" key="11">
    <source>
        <dbReference type="Proteomes" id="UP000284841"/>
    </source>
</evidence>
<dbReference type="Gene3D" id="3.20.20.140">
    <property type="entry name" value="Metal-dependent hydrolases"/>
    <property type="match status" value="1"/>
</dbReference>
<dbReference type="Proteomes" id="UP000284841">
    <property type="component" value="Unassembled WGS sequence"/>
</dbReference>
<accession>A0A415DYQ7</accession>
<comment type="caution">
    <text evidence="10">The sequence shown here is derived from an EMBL/GenBank/DDBJ whole genome shotgun (WGS) entry which is preliminary data.</text>
</comment>
<sequence length="272" mass="31049">MISDMHIHTRWSSDSKTPVRHQIESALRLGMKHICITEHQDYDQPIFPPDNYTFLIGDTDDMEGYLADLAQIREAYAGRIEVLTGVELGLQPHLPEKLAAYARDYPFDFIIGSTHNFRGKGADDLRTYEGKSTEEICRLYFQEEYENIVRIPDFDVCGHLDFIFRYAPGAIETFSYSKYGDVLDNILQALIESGRGIEVNTSRLKSLGLTNPKVEIISRYAELGGEIITFGSDAHTPQRVGECFEEAGEIVKTCGFKYYAVYKERKPVFYKL</sequence>
<keyword evidence="11" id="KW-1185">Reference proteome</keyword>
<evidence type="ECO:0000259" key="9">
    <source>
        <dbReference type="SMART" id="SM00481"/>
    </source>
</evidence>
<dbReference type="EC" id="3.1.3.15" evidence="3 8"/>
<reference evidence="10 11" key="1">
    <citation type="submission" date="2018-08" db="EMBL/GenBank/DDBJ databases">
        <title>A genome reference for cultivated species of the human gut microbiota.</title>
        <authorList>
            <person name="Zou Y."/>
            <person name="Xue W."/>
            <person name="Luo G."/>
        </authorList>
    </citation>
    <scope>NUCLEOTIDE SEQUENCE [LARGE SCALE GENOMIC DNA]</scope>
    <source>
        <strain evidence="10 11">AM07-24</strain>
    </source>
</reference>
<keyword evidence="5 8" id="KW-0378">Hydrolase</keyword>
<dbReference type="GO" id="GO:0004401">
    <property type="term" value="F:histidinol-phosphatase activity"/>
    <property type="evidence" value="ECO:0007669"/>
    <property type="project" value="UniProtKB-UniRule"/>
</dbReference>
<evidence type="ECO:0000256" key="5">
    <source>
        <dbReference type="ARBA" id="ARBA00022801"/>
    </source>
</evidence>
<name>A0A415DYQ7_9FIRM</name>
<dbReference type="NCBIfam" id="TIGR01856">
    <property type="entry name" value="hisJ_fam"/>
    <property type="match status" value="1"/>
</dbReference>
<dbReference type="OrthoDB" id="9775255at2"/>
<dbReference type="GO" id="GO:0005737">
    <property type="term" value="C:cytoplasm"/>
    <property type="evidence" value="ECO:0007669"/>
    <property type="project" value="TreeGrafter"/>
</dbReference>
<evidence type="ECO:0000256" key="2">
    <source>
        <dbReference type="ARBA" id="ARBA00009152"/>
    </source>
</evidence>
<dbReference type="PANTHER" id="PTHR21039">
    <property type="entry name" value="HISTIDINOL PHOSPHATASE-RELATED"/>
    <property type="match status" value="1"/>
</dbReference>
<dbReference type="InterPro" id="IPR004013">
    <property type="entry name" value="PHP_dom"/>
</dbReference>
<dbReference type="STRING" id="1776384.GCA_900086585_01762"/>
<protein>
    <recommendedName>
        <fullName evidence="3 8">Histidinol-phosphatase</fullName>
        <shortName evidence="8">HolPase</shortName>
        <ecNumber evidence="3 8">3.1.3.15</ecNumber>
    </recommendedName>
</protein>
<keyword evidence="6 8" id="KW-0368">Histidine biosynthesis</keyword>
<comment type="similarity">
    <text evidence="2 8">Belongs to the PHP hydrolase family. HisK subfamily.</text>
</comment>
<dbReference type="InterPro" id="IPR016195">
    <property type="entry name" value="Pol/histidinol_Pase-like"/>
</dbReference>
<dbReference type="RefSeq" id="WP_118336126.1">
    <property type="nucleotide sequence ID" value="NZ_AP025567.1"/>
</dbReference>
<dbReference type="InterPro" id="IPR003141">
    <property type="entry name" value="Pol/His_phosphatase_N"/>
</dbReference>
<comment type="catalytic activity">
    <reaction evidence="7 8">
        <text>L-histidinol phosphate + H2O = L-histidinol + phosphate</text>
        <dbReference type="Rhea" id="RHEA:14465"/>
        <dbReference type="ChEBI" id="CHEBI:15377"/>
        <dbReference type="ChEBI" id="CHEBI:43474"/>
        <dbReference type="ChEBI" id="CHEBI:57699"/>
        <dbReference type="ChEBI" id="CHEBI:57980"/>
        <dbReference type="EC" id="3.1.3.15"/>
    </reaction>
</comment>
<dbReference type="SMART" id="SM00481">
    <property type="entry name" value="POLIIIAc"/>
    <property type="match status" value="1"/>
</dbReference>
<dbReference type="PANTHER" id="PTHR21039:SF0">
    <property type="entry name" value="HISTIDINOL-PHOSPHATASE"/>
    <property type="match status" value="1"/>
</dbReference>
<evidence type="ECO:0000256" key="1">
    <source>
        <dbReference type="ARBA" id="ARBA00004970"/>
    </source>
</evidence>
<evidence type="ECO:0000256" key="6">
    <source>
        <dbReference type="ARBA" id="ARBA00023102"/>
    </source>
</evidence>